<dbReference type="Proteomes" id="UP000037510">
    <property type="component" value="Unassembled WGS sequence"/>
</dbReference>
<evidence type="ECO:0000313" key="2">
    <source>
        <dbReference type="Proteomes" id="UP000037510"/>
    </source>
</evidence>
<dbReference type="EMBL" id="JTDY01005641">
    <property type="protein sequence ID" value="KOB66793.1"/>
    <property type="molecule type" value="Genomic_DNA"/>
</dbReference>
<accession>A0A0L7KU56</accession>
<name>A0A0L7KU56_OPEBR</name>
<reference evidence="1 2" key="1">
    <citation type="journal article" date="2015" name="Genome Biol. Evol.">
        <title>The genome of winter moth (Operophtera brumata) provides a genomic perspective on sexual dimorphism and phenology.</title>
        <authorList>
            <person name="Derks M.F."/>
            <person name="Smit S."/>
            <person name="Salis L."/>
            <person name="Schijlen E."/>
            <person name="Bossers A."/>
            <person name="Mateman C."/>
            <person name="Pijl A.S."/>
            <person name="de Ridder D."/>
            <person name="Groenen M.A."/>
            <person name="Visser M.E."/>
            <person name="Megens H.J."/>
        </authorList>
    </citation>
    <scope>NUCLEOTIDE SEQUENCE [LARGE SCALE GENOMIC DNA]</scope>
    <source>
        <strain evidence="1">WM2013NL</strain>
        <tissue evidence="1">Head and thorax</tissue>
    </source>
</reference>
<dbReference type="AlphaFoldDB" id="A0A0L7KU56"/>
<comment type="caution">
    <text evidence="1">The sequence shown here is derived from an EMBL/GenBank/DDBJ whole genome shotgun (WGS) entry which is preliminary data.</text>
</comment>
<protein>
    <submittedName>
        <fullName evidence="1">Pho91p</fullName>
    </submittedName>
</protein>
<organism evidence="1 2">
    <name type="scientific">Operophtera brumata</name>
    <name type="common">Winter moth</name>
    <name type="synonym">Phalaena brumata</name>
    <dbReference type="NCBI Taxonomy" id="104452"/>
    <lineage>
        <taxon>Eukaryota</taxon>
        <taxon>Metazoa</taxon>
        <taxon>Ecdysozoa</taxon>
        <taxon>Arthropoda</taxon>
        <taxon>Hexapoda</taxon>
        <taxon>Insecta</taxon>
        <taxon>Pterygota</taxon>
        <taxon>Neoptera</taxon>
        <taxon>Endopterygota</taxon>
        <taxon>Lepidoptera</taxon>
        <taxon>Glossata</taxon>
        <taxon>Ditrysia</taxon>
        <taxon>Geometroidea</taxon>
        <taxon>Geometridae</taxon>
        <taxon>Larentiinae</taxon>
        <taxon>Operophtera</taxon>
    </lineage>
</organism>
<proteinExistence type="predicted"/>
<evidence type="ECO:0000313" key="1">
    <source>
        <dbReference type="EMBL" id="KOB66793.1"/>
    </source>
</evidence>
<sequence>MSLQREKRPKFKMWKSLMNRKRKYSEQPCDRESYAALAAMQGGNAATLPPSLDALRACEYGRYSTLDGATAPLLIKLKSTFTQSLLHFLQ</sequence>
<keyword evidence="2" id="KW-1185">Reference proteome</keyword>
<gene>
    <name evidence="1" type="ORF">OBRU01_20746</name>
</gene>